<comment type="caution">
    <text evidence="1">The sequence shown here is derived from an EMBL/GenBank/DDBJ whole genome shotgun (WGS) entry which is preliminary data.</text>
</comment>
<accession>A0A4Y7SSG2</accession>
<proteinExistence type="predicted"/>
<evidence type="ECO:0000313" key="2">
    <source>
        <dbReference type="Proteomes" id="UP000298030"/>
    </source>
</evidence>
<organism evidence="1 2">
    <name type="scientific">Coprinellus micaceus</name>
    <name type="common">Glistening ink-cap mushroom</name>
    <name type="synonym">Coprinus micaceus</name>
    <dbReference type="NCBI Taxonomy" id="71717"/>
    <lineage>
        <taxon>Eukaryota</taxon>
        <taxon>Fungi</taxon>
        <taxon>Dikarya</taxon>
        <taxon>Basidiomycota</taxon>
        <taxon>Agaricomycotina</taxon>
        <taxon>Agaricomycetes</taxon>
        <taxon>Agaricomycetidae</taxon>
        <taxon>Agaricales</taxon>
        <taxon>Agaricineae</taxon>
        <taxon>Psathyrellaceae</taxon>
        <taxon>Coprinellus</taxon>
    </lineage>
</organism>
<sequence length="78" mass="8656">MRQPMTADDGDSIMGPPTKMRLGICARQPVRASKGRRGVRRLVHAYIRARYGVLGRGEESDDRGDVVRLLSRFGPMSA</sequence>
<protein>
    <submittedName>
        <fullName evidence="1">Uncharacterized protein</fullName>
    </submittedName>
</protein>
<name>A0A4Y7SSG2_COPMI</name>
<gene>
    <name evidence="1" type="ORF">FA13DRAFT_1739134</name>
</gene>
<reference evidence="1 2" key="1">
    <citation type="journal article" date="2019" name="Nat. Ecol. Evol.">
        <title>Megaphylogeny resolves global patterns of mushroom evolution.</title>
        <authorList>
            <person name="Varga T."/>
            <person name="Krizsan K."/>
            <person name="Foldi C."/>
            <person name="Dima B."/>
            <person name="Sanchez-Garcia M."/>
            <person name="Sanchez-Ramirez S."/>
            <person name="Szollosi G.J."/>
            <person name="Szarkandi J.G."/>
            <person name="Papp V."/>
            <person name="Albert L."/>
            <person name="Andreopoulos W."/>
            <person name="Angelini C."/>
            <person name="Antonin V."/>
            <person name="Barry K.W."/>
            <person name="Bougher N.L."/>
            <person name="Buchanan P."/>
            <person name="Buyck B."/>
            <person name="Bense V."/>
            <person name="Catcheside P."/>
            <person name="Chovatia M."/>
            <person name="Cooper J."/>
            <person name="Damon W."/>
            <person name="Desjardin D."/>
            <person name="Finy P."/>
            <person name="Geml J."/>
            <person name="Haridas S."/>
            <person name="Hughes K."/>
            <person name="Justo A."/>
            <person name="Karasinski D."/>
            <person name="Kautmanova I."/>
            <person name="Kiss B."/>
            <person name="Kocsube S."/>
            <person name="Kotiranta H."/>
            <person name="LaButti K.M."/>
            <person name="Lechner B.E."/>
            <person name="Liimatainen K."/>
            <person name="Lipzen A."/>
            <person name="Lukacs Z."/>
            <person name="Mihaltcheva S."/>
            <person name="Morgado L.N."/>
            <person name="Niskanen T."/>
            <person name="Noordeloos M.E."/>
            <person name="Ohm R.A."/>
            <person name="Ortiz-Santana B."/>
            <person name="Ovrebo C."/>
            <person name="Racz N."/>
            <person name="Riley R."/>
            <person name="Savchenko A."/>
            <person name="Shiryaev A."/>
            <person name="Soop K."/>
            <person name="Spirin V."/>
            <person name="Szebenyi C."/>
            <person name="Tomsovsky M."/>
            <person name="Tulloss R.E."/>
            <person name="Uehling J."/>
            <person name="Grigoriev I.V."/>
            <person name="Vagvolgyi C."/>
            <person name="Papp T."/>
            <person name="Martin F.M."/>
            <person name="Miettinen O."/>
            <person name="Hibbett D.S."/>
            <person name="Nagy L.G."/>
        </authorList>
    </citation>
    <scope>NUCLEOTIDE SEQUENCE [LARGE SCALE GENOMIC DNA]</scope>
    <source>
        <strain evidence="1 2">FP101781</strain>
    </source>
</reference>
<dbReference type="EMBL" id="QPFP01000065">
    <property type="protein sequence ID" value="TEB24578.1"/>
    <property type="molecule type" value="Genomic_DNA"/>
</dbReference>
<dbReference type="Proteomes" id="UP000298030">
    <property type="component" value="Unassembled WGS sequence"/>
</dbReference>
<dbReference type="AlphaFoldDB" id="A0A4Y7SSG2"/>
<evidence type="ECO:0000313" key="1">
    <source>
        <dbReference type="EMBL" id="TEB24578.1"/>
    </source>
</evidence>
<keyword evidence="2" id="KW-1185">Reference proteome</keyword>